<dbReference type="InterPro" id="IPR006158">
    <property type="entry name" value="Cobalamin-bd"/>
</dbReference>
<comment type="caution">
    <text evidence="9">The sequence shown here is derived from an EMBL/GenBank/DDBJ whole genome shotgun (WGS) entry which is preliminary data.</text>
</comment>
<dbReference type="SUPFAM" id="SSF52242">
    <property type="entry name" value="Cobalamin (vitamin B12)-binding domain"/>
    <property type="match status" value="1"/>
</dbReference>
<dbReference type="InterPro" id="IPR051198">
    <property type="entry name" value="BchE-like"/>
</dbReference>
<dbReference type="SFLD" id="SFLDG01082">
    <property type="entry name" value="B12-binding_domain_containing"/>
    <property type="match status" value="1"/>
</dbReference>
<dbReference type="InterPro" id="IPR023404">
    <property type="entry name" value="rSAM_horseshoe"/>
</dbReference>
<evidence type="ECO:0000256" key="4">
    <source>
        <dbReference type="ARBA" id="ARBA00023004"/>
    </source>
</evidence>
<dbReference type="SFLD" id="SFLDS00029">
    <property type="entry name" value="Radical_SAM"/>
    <property type="match status" value="1"/>
</dbReference>
<keyword evidence="6" id="KW-0802">TPR repeat</keyword>
<evidence type="ECO:0000259" key="7">
    <source>
        <dbReference type="PROSITE" id="PS51332"/>
    </source>
</evidence>
<keyword evidence="4" id="KW-0408">Iron</keyword>
<evidence type="ECO:0000256" key="5">
    <source>
        <dbReference type="ARBA" id="ARBA00023014"/>
    </source>
</evidence>
<evidence type="ECO:0000259" key="8">
    <source>
        <dbReference type="PROSITE" id="PS51918"/>
    </source>
</evidence>
<dbReference type="PROSITE" id="PS51332">
    <property type="entry name" value="B12_BINDING"/>
    <property type="match status" value="1"/>
</dbReference>
<feature type="repeat" description="TPR" evidence="6">
    <location>
        <begin position="182"/>
        <end position="215"/>
    </location>
</feature>
<evidence type="ECO:0000256" key="3">
    <source>
        <dbReference type="ARBA" id="ARBA00022723"/>
    </source>
</evidence>
<dbReference type="PANTHER" id="PTHR43409">
    <property type="entry name" value="ANAEROBIC MAGNESIUM-PROTOPORPHYRIN IX MONOMETHYL ESTER CYCLASE-RELATED"/>
    <property type="match status" value="1"/>
</dbReference>
<dbReference type="Gene3D" id="1.25.40.10">
    <property type="entry name" value="Tetratricopeptide repeat domain"/>
    <property type="match status" value="4"/>
</dbReference>
<dbReference type="InterPro" id="IPR006638">
    <property type="entry name" value="Elp3/MiaA/NifB-like_rSAM"/>
</dbReference>
<dbReference type="GO" id="GO:0046872">
    <property type="term" value="F:metal ion binding"/>
    <property type="evidence" value="ECO:0007669"/>
    <property type="project" value="UniProtKB-KW"/>
</dbReference>
<feature type="repeat" description="TPR" evidence="6">
    <location>
        <begin position="804"/>
        <end position="837"/>
    </location>
</feature>
<dbReference type="PROSITE" id="PS51918">
    <property type="entry name" value="RADICAL_SAM"/>
    <property type="match status" value="1"/>
</dbReference>
<feature type="domain" description="Radical SAM core" evidence="8">
    <location>
        <begin position="509"/>
        <end position="744"/>
    </location>
</feature>
<dbReference type="SMART" id="SM00729">
    <property type="entry name" value="Elp3"/>
    <property type="match status" value="1"/>
</dbReference>
<feature type="repeat" description="TPR" evidence="6">
    <location>
        <begin position="80"/>
        <end position="113"/>
    </location>
</feature>
<dbReference type="RefSeq" id="WP_183359495.1">
    <property type="nucleotide sequence ID" value="NZ_BLXZ01000001.1"/>
</dbReference>
<dbReference type="Proteomes" id="UP000587586">
    <property type="component" value="Unassembled WGS sequence"/>
</dbReference>
<comment type="cofactor">
    <cofactor evidence="1">
        <name>[4Fe-4S] cluster</name>
        <dbReference type="ChEBI" id="CHEBI:49883"/>
    </cofactor>
</comment>
<dbReference type="GO" id="GO:0003824">
    <property type="term" value="F:catalytic activity"/>
    <property type="evidence" value="ECO:0007669"/>
    <property type="project" value="InterPro"/>
</dbReference>
<keyword evidence="10" id="KW-1185">Reference proteome</keyword>
<dbReference type="InterPro" id="IPR058240">
    <property type="entry name" value="rSAM_sf"/>
</dbReference>
<gene>
    <name evidence="9" type="ORF">GMLC_05550</name>
</gene>
<dbReference type="PROSITE" id="PS50293">
    <property type="entry name" value="TPR_REGION"/>
    <property type="match status" value="2"/>
</dbReference>
<name>A0A6V8N391_9BACT</name>
<evidence type="ECO:0000256" key="2">
    <source>
        <dbReference type="ARBA" id="ARBA00022691"/>
    </source>
</evidence>
<proteinExistence type="predicted"/>
<dbReference type="Gene3D" id="3.40.50.280">
    <property type="entry name" value="Cobalamin-binding domain"/>
    <property type="match status" value="1"/>
</dbReference>
<dbReference type="InterPro" id="IPR034466">
    <property type="entry name" value="Methyltransferase_Class_B"/>
</dbReference>
<dbReference type="EMBL" id="BLXZ01000001">
    <property type="protein sequence ID" value="GFO66976.1"/>
    <property type="molecule type" value="Genomic_DNA"/>
</dbReference>
<dbReference type="Pfam" id="PF13424">
    <property type="entry name" value="TPR_12"/>
    <property type="match status" value="1"/>
</dbReference>
<evidence type="ECO:0000256" key="6">
    <source>
        <dbReference type="PROSITE-ProRule" id="PRU00339"/>
    </source>
</evidence>
<dbReference type="Pfam" id="PF13181">
    <property type="entry name" value="TPR_8"/>
    <property type="match status" value="1"/>
</dbReference>
<dbReference type="InterPro" id="IPR019734">
    <property type="entry name" value="TPR_rpt"/>
</dbReference>
<dbReference type="SUPFAM" id="SSF48452">
    <property type="entry name" value="TPR-like"/>
    <property type="match status" value="3"/>
</dbReference>
<sequence>MKTNINKYNEPTLEEISSLIGLLRRNRYNEAEIAAINYTERYPKHGFSWKVLGTVLKIQGYTEESLIPMQKAALFLPNDPDVHSNLGVTLFELGRLNDAEASYRRAIKLNPEYINAHINLGNTLRGKGFLTEAEACFRRALRINPDYAEGHSNLGNTLLDMGRLNEAEDCFRQAIKIKPDFAEAHSCLGHILRDSGRYMESEVCYRRTLEINPNYGNGNGYKNLGFILKELGRHDETLSCYKLALEANRCIIDVLHHLTSPMVLFEDMPFIANSKSIYETHQLLSTIKKQVRQIIRSKINKESSSKPKNQLPEDREHLRIALIYPPPWQIESSGDSHKMPFGPSHGNSLRDLDGDFRTITYGLMTIAAQAKRAGHEVNVYNLCSCPWQDIVTLISSTKADVFGISAFTGNRRGMAAIAALIRQLHPYAHITVGGPFATALPEETLEYYSDIDTVVIGEGEDTFMELLNFLVSGRQPIGIPGTAWRDGKDIIRGPQRPRIQDLDSLASPFDYFSSTIVMTSRGCPSKCSFCGGYATWGRKVSFLSAESSLATIKKALDRLPVPYLAIKDDTFTANRQRVISICDLIVENKLNFIWGCDSRVDCLDDEILKKMRFAGCQMISLGVESGSPEILKTMRKGTTPEKVLEVSRIAKKYGIYVRYYMILPNKGETPETLQQSIDLIKAGKPNEYVICSLGFYPGTEDWEVLCDSQGITPSIFFMNDFIELGVANNREKEFEQLMLQVQCDIGSIHGFDFSVYERESVIEQLPESHLAHLELANAYFRCSRMDEAINELDKADKLGFPIKNIILNQRACISITQNKYDEALNYLEQAIQAYPHKIISNNLSVLNDWLNGNTNLQGIPILNDSILALDFNSVQSFAYSIDPLM</sequence>
<dbReference type="Pfam" id="PF02310">
    <property type="entry name" value="B12-binding"/>
    <property type="match status" value="1"/>
</dbReference>
<dbReference type="GO" id="GO:0031419">
    <property type="term" value="F:cobalamin binding"/>
    <property type="evidence" value="ECO:0007669"/>
    <property type="project" value="InterPro"/>
</dbReference>
<organism evidence="9 10">
    <name type="scientific">Geomonas limicola</name>
    <dbReference type="NCBI Taxonomy" id="2740186"/>
    <lineage>
        <taxon>Bacteria</taxon>
        <taxon>Pseudomonadati</taxon>
        <taxon>Thermodesulfobacteriota</taxon>
        <taxon>Desulfuromonadia</taxon>
        <taxon>Geobacterales</taxon>
        <taxon>Geobacteraceae</taxon>
        <taxon>Geomonas</taxon>
    </lineage>
</organism>
<dbReference type="PANTHER" id="PTHR43409:SF16">
    <property type="entry name" value="SLR0320 PROTEIN"/>
    <property type="match status" value="1"/>
</dbReference>
<dbReference type="AlphaFoldDB" id="A0A6V8N391"/>
<feature type="repeat" description="TPR" evidence="6">
    <location>
        <begin position="114"/>
        <end position="147"/>
    </location>
</feature>
<evidence type="ECO:0000313" key="10">
    <source>
        <dbReference type="Proteomes" id="UP000587586"/>
    </source>
</evidence>
<dbReference type="InterPro" id="IPR011990">
    <property type="entry name" value="TPR-like_helical_dom_sf"/>
</dbReference>
<evidence type="ECO:0000256" key="1">
    <source>
        <dbReference type="ARBA" id="ARBA00001966"/>
    </source>
</evidence>
<keyword evidence="5" id="KW-0411">Iron-sulfur</keyword>
<dbReference type="SMART" id="SM00028">
    <property type="entry name" value="TPR"/>
    <property type="match status" value="6"/>
</dbReference>
<feature type="repeat" description="TPR" evidence="6">
    <location>
        <begin position="148"/>
        <end position="181"/>
    </location>
</feature>
<dbReference type="InterPro" id="IPR007197">
    <property type="entry name" value="rSAM"/>
</dbReference>
<dbReference type="GO" id="GO:0051539">
    <property type="term" value="F:4 iron, 4 sulfur cluster binding"/>
    <property type="evidence" value="ECO:0007669"/>
    <property type="project" value="UniProtKB-KW"/>
</dbReference>
<dbReference type="PROSITE" id="PS50005">
    <property type="entry name" value="TPR"/>
    <property type="match status" value="5"/>
</dbReference>
<dbReference type="Gene3D" id="3.80.30.20">
    <property type="entry name" value="tm_1862 like domain"/>
    <property type="match status" value="1"/>
</dbReference>
<dbReference type="GO" id="GO:0005829">
    <property type="term" value="C:cytosol"/>
    <property type="evidence" value="ECO:0007669"/>
    <property type="project" value="TreeGrafter"/>
</dbReference>
<keyword evidence="2" id="KW-0949">S-adenosyl-L-methionine</keyword>
<dbReference type="CDD" id="cd01335">
    <property type="entry name" value="Radical_SAM"/>
    <property type="match status" value="1"/>
</dbReference>
<dbReference type="SFLD" id="SFLDG01123">
    <property type="entry name" value="methyltransferase_(Class_B)"/>
    <property type="match status" value="1"/>
</dbReference>
<dbReference type="SUPFAM" id="SSF102114">
    <property type="entry name" value="Radical SAM enzymes"/>
    <property type="match status" value="1"/>
</dbReference>
<dbReference type="CDD" id="cd02068">
    <property type="entry name" value="radical_SAM_B12_BD"/>
    <property type="match status" value="1"/>
</dbReference>
<dbReference type="InterPro" id="IPR036724">
    <property type="entry name" value="Cobalamin-bd_sf"/>
</dbReference>
<dbReference type="Pfam" id="PF00515">
    <property type="entry name" value="TPR_1"/>
    <property type="match status" value="2"/>
</dbReference>
<keyword evidence="3" id="KW-0479">Metal-binding</keyword>
<feature type="domain" description="B12-binding" evidence="7">
    <location>
        <begin position="342"/>
        <end position="477"/>
    </location>
</feature>
<protein>
    <submittedName>
        <fullName evidence="9">B12-binding domain-containing radical SAM protein</fullName>
    </submittedName>
</protein>
<dbReference type="Pfam" id="PF04055">
    <property type="entry name" value="Radical_SAM"/>
    <property type="match status" value="1"/>
</dbReference>
<accession>A0A6V8N391</accession>
<reference evidence="10" key="1">
    <citation type="submission" date="2020-06" db="EMBL/GenBank/DDBJ databases">
        <title>Draft genomic sequecing of Geomonas sp. Red745.</title>
        <authorList>
            <person name="Itoh H."/>
            <person name="Xu Z.X."/>
            <person name="Ushijima N."/>
            <person name="Masuda Y."/>
            <person name="Shiratori Y."/>
            <person name="Senoo K."/>
        </authorList>
    </citation>
    <scope>NUCLEOTIDE SEQUENCE [LARGE SCALE GENOMIC DNA]</scope>
    <source>
        <strain evidence="10">Red745</strain>
    </source>
</reference>
<evidence type="ECO:0000313" key="9">
    <source>
        <dbReference type="EMBL" id="GFO66976.1"/>
    </source>
</evidence>